<dbReference type="EMBL" id="JAGGDJ010000006">
    <property type="protein sequence ID" value="MBO7744859.1"/>
    <property type="molecule type" value="Genomic_DNA"/>
</dbReference>
<dbReference type="Pfam" id="PF01547">
    <property type="entry name" value="SBP_bac_1"/>
    <property type="match status" value="1"/>
</dbReference>
<proteinExistence type="inferred from homology"/>
<keyword evidence="7" id="KW-1185">Reference proteome</keyword>
<name>A0ABS3W962_9BACL</name>
<evidence type="ECO:0000256" key="5">
    <source>
        <dbReference type="SAM" id="SignalP"/>
    </source>
</evidence>
<reference evidence="6 7" key="1">
    <citation type="submission" date="2021-03" db="EMBL/GenBank/DDBJ databases">
        <title>Paenibacillus artemisicola MWE-103 whole genome sequence.</title>
        <authorList>
            <person name="Ham Y.J."/>
        </authorList>
    </citation>
    <scope>NUCLEOTIDE SEQUENCE [LARGE SCALE GENOMIC DNA]</scope>
    <source>
        <strain evidence="6 7">MWE-103</strain>
    </source>
</reference>
<comment type="caution">
    <text evidence="6">The sequence shown here is derived from an EMBL/GenBank/DDBJ whole genome shotgun (WGS) entry which is preliminary data.</text>
</comment>
<evidence type="ECO:0000313" key="7">
    <source>
        <dbReference type="Proteomes" id="UP000670947"/>
    </source>
</evidence>
<evidence type="ECO:0000256" key="3">
    <source>
        <dbReference type="ARBA" id="ARBA00022448"/>
    </source>
</evidence>
<comment type="similarity">
    <text evidence="2">Belongs to the bacterial solute-binding protein 1 family.</text>
</comment>
<dbReference type="Gene3D" id="3.40.190.10">
    <property type="entry name" value="Periplasmic binding protein-like II"/>
    <property type="match status" value="1"/>
</dbReference>
<evidence type="ECO:0000313" key="6">
    <source>
        <dbReference type="EMBL" id="MBO7744859.1"/>
    </source>
</evidence>
<dbReference type="InterPro" id="IPR006059">
    <property type="entry name" value="SBP"/>
</dbReference>
<keyword evidence="4 5" id="KW-0732">Signal</keyword>
<accession>A0ABS3W962</accession>
<dbReference type="SUPFAM" id="SSF53850">
    <property type="entry name" value="Periplasmic binding protein-like II"/>
    <property type="match status" value="1"/>
</dbReference>
<sequence length="486" mass="52984">MMKSVDSRPAKLLLAGLAFLAAAGCAGSAADPGAEPDPAAAAPETIKLAVEDSPAAKDVERLIAAYNAEHPKTPAELIELPRDRYDESLNLLMTSGEGPDVFQIGTGWLTSYIYKNWLLDLSEAAPDEVRQAYPAWAADYTKQNDHYYAIPSAMSTVRLVYNKELLASAGCDPDDPPSTLDEVTACAVRVSKAGTGYRKYGFALPASEDETGFQQPLETAGTYSGAYYYDFAKGNYDFSVYLPWFEAMLAMKRDGGLFPGEMSLKADTALTQFAEGNIGMMIVSSRDIAALDRLTPASFAWGIAMPPLFDASDRGKGALMIEPEPPFAVNAVTAHRDGAIALWRYLLSDGYLGELYKAGDVIPARGDVTADARYRPELPAMGRFLPGSGESIYPKDPKFILKYEPTQFSQRNLGDAARMKAYRDILQGLREPKEALDELSAQYNKSLNDAVYQKLINRNDYVMPDFDPLHPLAGTKLPAVPADKSR</sequence>
<dbReference type="InterPro" id="IPR050490">
    <property type="entry name" value="Bact_solute-bd_prot1"/>
</dbReference>
<comment type="subcellular location">
    <subcellularLocation>
        <location evidence="1">Cell envelope</location>
    </subcellularLocation>
</comment>
<keyword evidence="3" id="KW-0813">Transport</keyword>
<organism evidence="6 7">
    <name type="scientific">Paenibacillus artemisiicola</name>
    <dbReference type="NCBI Taxonomy" id="1172618"/>
    <lineage>
        <taxon>Bacteria</taxon>
        <taxon>Bacillati</taxon>
        <taxon>Bacillota</taxon>
        <taxon>Bacilli</taxon>
        <taxon>Bacillales</taxon>
        <taxon>Paenibacillaceae</taxon>
        <taxon>Paenibacillus</taxon>
    </lineage>
</organism>
<dbReference type="PROSITE" id="PS51257">
    <property type="entry name" value="PROKAR_LIPOPROTEIN"/>
    <property type="match status" value="1"/>
</dbReference>
<feature type="signal peptide" evidence="5">
    <location>
        <begin position="1"/>
        <end position="29"/>
    </location>
</feature>
<dbReference type="RefSeq" id="WP_208847794.1">
    <property type="nucleotide sequence ID" value="NZ_JAGGDJ010000006.1"/>
</dbReference>
<evidence type="ECO:0000256" key="4">
    <source>
        <dbReference type="ARBA" id="ARBA00022729"/>
    </source>
</evidence>
<dbReference type="Proteomes" id="UP000670947">
    <property type="component" value="Unassembled WGS sequence"/>
</dbReference>
<dbReference type="PANTHER" id="PTHR43649">
    <property type="entry name" value="ARABINOSE-BINDING PROTEIN-RELATED"/>
    <property type="match status" value="1"/>
</dbReference>
<feature type="chain" id="PRO_5047290397" evidence="5">
    <location>
        <begin position="30"/>
        <end position="486"/>
    </location>
</feature>
<dbReference type="PANTHER" id="PTHR43649:SF31">
    <property type="entry name" value="SN-GLYCEROL-3-PHOSPHATE-BINDING PERIPLASMIC PROTEIN UGPB"/>
    <property type="match status" value="1"/>
</dbReference>
<evidence type="ECO:0000256" key="1">
    <source>
        <dbReference type="ARBA" id="ARBA00004196"/>
    </source>
</evidence>
<evidence type="ECO:0000256" key="2">
    <source>
        <dbReference type="ARBA" id="ARBA00008520"/>
    </source>
</evidence>
<gene>
    <name evidence="6" type="ORF">I8J29_11675</name>
</gene>
<protein>
    <submittedName>
        <fullName evidence="6">Extracellular solute-binding protein</fullName>
    </submittedName>
</protein>